<evidence type="ECO:0000313" key="2">
    <source>
        <dbReference type="EMBL" id="QGF23000.1"/>
    </source>
</evidence>
<dbReference type="AlphaFoldDB" id="A0A5Q2F7M8"/>
<dbReference type="InterPro" id="IPR012312">
    <property type="entry name" value="Hemerythrin-like"/>
</dbReference>
<dbReference type="PANTHER" id="PTHR35585:SF1">
    <property type="entry name" value="HHE DOMAIN PROTEIN (AFU_ORTHOLOGUE AFUA_4G00730)"/>
    <property type="match status" value="1"/>
</dbReference>
<dbReference type="Pfam" id="PF01814">
    <property type="entry name" value="Hemerythrin"/>
    <property type="match status" value="1"/>
</dbReference>
<dbReference type="RefSeq" id="WP_153571527.1">
    <property type="nucleotide sequence ID" value="NZ_CP045725.1"/>
</dbReference>
<dbReference type="KEGG" id="rain:Rai3103_04195"/>
<reference evidence="2 3" key="1">
    <citation type="submission" date="2019-10" db="EMBL/GenBank/DDBJ databases">
        <title>Genomic analysis of Raineyella sp. CBA3103.</title>
        <authorList>
            <person name="Roh S.W."/>
        </authorList>
    </citation>
    <scope>NUCLEOTIDE SEQUENCE [LARGE SCALE GENOMIC DNA]</scope>
    <source>
        <strain evidence="2 3">CBA3103</strain>
    </source>
</reference>
<evidence type="ECO:0000259" key="1">
    <source>
        <dbReference type="Pfam" id="PF01814"/>
    </source>
</evidence>
<organism evidence="2 3">
    <name type="scientific">Raineyella fluvialis</name>
    <dbReference type="NCBI Taxonomy" id="2662261"/>
    <lineage>
        <taxon>Bacteria</taxon>
        <taxon>Bacillati</taxon>
        <taxon>Actinomycetota</taxon>
        <taxon>Actinomycetes</taxon>
        <taxon>Propionibacteriales</taxon>
        <taxon>Propionibacteriaceae</taxon>
        <taxon>Raineyella</taxon>
    </lineage>
</organism>
<evidence type="ECO:0000313" key="3">
    <source>
        <dbReference type="Proteomes" id="UP000386847"/>
    </source>
</evidence>
<dbReference type="Proteomes" id="UP000386847">
    <property type="component" value="Chromosome"/>
</dbReference>
<gene>
    <name evidence="2" type="ORF">Rai3103_04195</name>
</gene>
<proteinExistence type="predicted"/>
<name>A0A5Q2F7M8_9ACTN</name>
<protein>
    <submittedName>
        <fullName evidence="2">Cation-binding protein</fullName>
    </submittedName>
</protein>
<dbReference type="EMBL" id="CP045725">
    <property type="protein sequence ID" value="QGF23000.1"/>
    <property type="molecule type" value="Genomic_DNA"/>
</dbReference>
<sequence>MTTIEIPRPVVGDVVELIINDHRFFESLLRALRDASADRGAAREALSHALIAHGEAEESEVYPKLARKDAISGQEEHHGKKEHAKGNAALLALLECKGTSTQKFDDAVEELATALNHHIGEEEQTILNGARNDVPDATRRDLGQSWAARRNQLLDEGCGDIEKVREIVASEAELLQESESQ</sequence>
<feature type="domain" description="Hemerythrin-like" evidence="1">
    <location>
        <begin position="14"/>
        <end position="127"/>
    </location>
</feature>
<accession>A0A5Q2F7M8</accession>
<keyword evidence="3" id="KW-1185">Reference proteome</keyword>
<dbReference type="Gene3D" id="1.20.120.520">
    <property type="entry name" value="nmb1532 protein domain like"/>
    <property type="match status" value="1"/>
</dbReference>
<dbReference type="PANTHER" id="PTHR35585">
    <property type="entry name" value="HHE DOMAIN PROTEIN (AFU_ORTHOLOGUE AFUA_4G00730)"/>
    <property type="match status" value="1"/>
</dbReference>